<organism evidence="1 2">
    <name type="scientific">Caldalkalibacillus uzonensis</name>
    <dbReference type="NCBI Taxonomy" id="353224"/>
    <lineage>
        <taxon>Bacteria</taxon>
        <taxon>Bacillati</taxon>
        <taxon>Bacillota</taxon>
        <taxon>Bacilli</taxon>
        <taxon>Bacillales</taxon>
        <taxon>Bacillaceae</taxon>
        <taxon>Caldalkalibacillus</taxon>
    </lineage>
</organism>
<keyword evidence="2" id="KW-1185">Reference proteome</keyword>
<reference evidence="1 2" key="1">
    <citation type="submission" date="2023-07" db="EMBL/GenBank/DDBJ databases">
        <title>Genomic Encyclopedia of Type Strains, Phase IV (KMG-IV): sequencing the most valuable type-strain genomes for metagenomic binning, comparative biology and taxonomic classification.</title>
        <authorList>
            <person name="Goeker M."/>
        </authorList>
    </citation>
    <scope>NUCLEOTIDE SEQUENCE [LARGE SCALE GENOMIC DNA]</scope>
    <source>
        <strain evidence="1 2">DSM 17740</strain>
    </source>
</reference>
<protein>
    <submittedName>
        <fullName evidence="1">Uncharacterized protein</fullName>
    </submittedName>
</protein>
<dbReference type="Proteomes" id="UP001232445">
    <property type="component" value="Unassembled WGS sequence"/>
</dbReference>
<accession>A0ABU0CXW5</accession>
<gene>
    <name evidence="1" type="ORF">J2S00_003814</name>
</gene>
<evidence type="ECO:0000313" key="1">
    <source>
        <dbReference type="EMBL" id="MDQ0340974.1"/>
    </source>
</evidence>
<sequence>MSNNYSLWLGEDYAQLVFGPPTLKHQFVYGAICGGAFV</sequence>
<evidence type="ECO:0000313" key="2">
    <source>
        <dbReference type="Proteomes" id="UP001232445"/>
    </source>
</evidence>
<name>A0ABU0CXW5_9BACI</name>
<proteinExistence type="predicted"/>
<dbReference type="EMBL" id="JAUSUQ010000025">
    <property type="protein sequence ID" value="MDQ0340974.1"/>
    <property type="molecule type" value="Genomic_DNA"/>
</dbReference>
<comment type="caution">
    <text evidence="1">The sequence shown here is derived from an EMBL/GenBank/DDBJ whole genome shotgun (WGS) entry which is preliminary data.</text>
</comment>